<reference evidence="1 2" key="1">
    <citation type="submission" date="2020-04" db="EMBL/GenBank/DDBJ databases">
        <authorList>
            <person name="Hitch T.C.A."/>
            <person name="Wylensek D."/>
            <person name="Clavel T."/>
        </authorList>
    </citation>
    <scope>NUCLEOTIDE SEQUENCE [LARGE SCALE GENOMIC DNA]</scope>
    <source>
        <strain evidence="1 2">WB01_D5_05</strain>
    </source>
</reference>
<dbReference type="Proteomes" id="UP000561326">
    <property type="component" value="Unassembled WGS sequence"/>
</dbReference>
<proteinExistence type="predicted"/>
<organism evidence="1 2">
    <name type="scientific">Aneurinibacillus aneurinilyticus</name>
    <name type="common">Bacillus aneurinolyticus</name>
    <dbReference type="NCBI Taxonomy" id="1391"/>
    <lineage>
        <taxon>Bacteria</taxon>
        <taxon>Bacillati</taxon>
        <taxon>Bacillota</taxon>
        <taxon>Bacilli</taxon>
        <taxon>Bacillales</taxon>
        <taxon>Paenibacillaceae</taxon>
        <taxon>Aneurinibacillus group</taxon>
        <taxon>Aneurinibacillus</taxon>
    </lineage>
</organism>
<sequence>MRVLRSHLAEAKSGPASMRRRTDARLGHGVVTIHYGSYWIINTLDDELKKQRQAYLCFQSDPWKEPRFVFWVKRDKKGGKLLKRTGTEPKKQINQMKGLLIVKL</sequence>
<name>A0A848CV42_ANEAE</name>
<gene>
    <name evidence="1" type="ORF">HF838_05815</name>
</gene>
<accession>A0A848CV42</accession>
<dbReference type="AlphaFoldDB" id="A0A848CV42"/>
<protein>
    <submittedName>
        <fullName evidence="1">Uncharacterized protein</fullName>
    </submittedName>
</protein>
<evidence type="ECO:0000313" key="2">
    <source>
        <dbReference type="Proteomes" id="UP000561326"/>
    </source>
</evidence>
<comment type="caution">
    <text evidence="1">The sequence shown here is derived from an EMBL/GenBank/DDBJ whole genome shotgun (WGS) entry which is preliminary data.</text>
</comment>
<dbReference type="RefSeq" id="WP_168974757.1">
    <property type="nucleotide sequence ID" value="NZ_JABAGO010000007.1"/>
</dbReference>
<evidence type="ECO:0000313" key="1">
    <source>
        <dbReference type="EMBL" id="NME97777.1"/>
    </source>
</evidence>
<dbReference type="EMBL" id="JABAGO010000007">
    <property type="protein sequence ID" value="NME97777.1"/>
    <property type="molecule type" value="Genomic_DNA"/>
</dbReference>